<feature type="region of interest" description="Disordered" evidence="5">
    <location>
        <begin position="1"/>
        <end position="39"/>
    </location>
</feature>
<feature type="transmembrane region" description="Helical" evidence="6">
    <location>
        <begin position="65"/>
        <end position="82"/>
    </location>
</feature>
<dbReference type="HOGENOM" id="CLU_008455_1_3_1"/>
<feature type="domain" description="Major facilitator superfamily (MFS) profile" evidence="7">
    <location>
        <begin position="67"/>
        <end position="502"/>
    </location>
</feature>
<evidence type="ECO:0000256" key="3">
    <source>
        <dbReference type="ARBA" id="ARBA00022989"/>
    </source>
</evidence>
<feature type="transmembrane region" description="Helical" evidence="6">
    <location>
        <begin position="159"/>
        <end position="181"/>
    </location>
</feature>
<dbReference type="InterPro" id="IPR011701">
    <property type="entry name" value="MFS"/>
</dbReference>
<evidence type="ECO:0000256" key="4">
    <source>
        <dbReference type="ARBA" id="ARBA00023136"/>
    </source>
</evidence>
<dbReference type="CDD" id="cd17323">
    <property type="entry name" value="MFS_Tpo1_MDR_like"/>
    <property type="match status" value="1"/>
</dbReference>
<evidence type="ECO:0000256" key="1">
    <source>
        <dbReference type="ARBA" id="ARBA00004141"/>
    </source>
</evidence>
<accession>A0A0C2WPC3</accession>
<comment type="subcellular location">
    <subcellularLocation>
        <location evidence="1">Membrane</location>
        <topology evidence="1">Multi-pass membrane protein</topology>
    </subcellularLocation>
</comment>
<dbReference type="Proteomes" id="UP000054549">
    <property type="component" value="Unassembled WGS sequence"/>
</dbReference>
<feature type="transmembrane region" description="Helical" evidence="6">
    <location>
        <begin position="193"/>
        <end position="216"/>
    </location>
</feature>
<keyword evidence="3 6" id="KW-1133">Transmembrane helix</keyword>
<reference evidence="8 9" key="1">
    <citation type="submission" date="2014-04" db="EMBL/GenBank/DDBJ databases">
        <title>Evolutionary Origins and Diversification of the Mycorrhizal Mutualists.</title>
        <authorList>
            <consortium name="DOE Joint Genome Institute"/>
            <consortium name="Mycorrhizal Genomics Consortium"/>
            <person name="Kohler A."/>
            <person name="Kuo A."/>
            <person name="Nagy L.G."/>
            <person name="Floudas D."/>
            <person name="Copeland A."/>
            <person name="Barry K.W."/>
            <person name="Cichocki N."/>
            <person name="Veneault-Fourrey C."/>
            <person name="LaButti K."/>
            <person name="Lindquist E.A."/>
            <person name="Lipzen A."/>
            <person name="Lundell T."/>
            <person name="Morin E."/>
            <person name="Murat C."/>
            <person name="Riley R."/>
            <person name="Ohm R."/>
            <person name="Sun H."/>
            <person name="Tunlid A."/>
            <person name="Henrissat B."/>
            <person name="Grigoriev I.V."/>
            <person name="Hibbett D.S."/>
            <person name="Martin F."/>
        </authorList>
    </citation>
    <scope>NUCLEOTIDE SEQUENCE [LARGE SCALE GENOMIC DNA]</scope>
    <source>
        <strain evidence="8 9">Koide BX008</strain>
    </source>
</reference>
<proteinExistence type="predicted"/>
<dbReference type="PANTHER" id="PTHR23502:SF60">
    <property type="entry name" value="MAJOR FACILITATOR SUPERFAMILY (MFS) PROFILE DOMAIN-CONTAINING PROTEIN-RELATED"/>
    <property type="match status" value="1"/>
</dbReference>
<evidence type="ECO:0000313" key="8">
    <source>
        <dbReference type="EMBL" id="KIL58083.1"/>
    </source>
</evidence>
<dbReference type="GO" id="GO:0016020">
    <property type="term" value="C:membrane"/>
    <property type="evidence" value="ECO:0007669"/>
    <property type="project" value="UniProtKB-SubCell"/>
</dbReference>
<evidence type="ECO:0000256" key="5">
    <source>
        <dbReference type="SAM" id="MobiDB-lite"/>
    </source>
</evidence>
<name>A0A0C2WPC3_AMAMK</name>
<dbReference type="Gene3D" id="1.20.1250.20">
    <property type="entry name" value="MFS general substrate transporter like domains"/>
    <property type="match status" value="1"/>
</dbReference>
<feature type="transmembrane region" description="Helical" evidence="6">
    <location>
        <begin position="296"/>
        <end position="323"/>
    </location>
</feature>
<dbReference type="Pfam" id="PF07690">
    <property type="entry name" value="MFS_1"/>
    <property type="match status" value="1"/>
</dbReference>
<dbReference type="FunFam" id="1.20.1250.20:FF:000011">
    <property type="entry name" value="MFS multidrug transporter, putative"/>
    <property type="match status" value="1"/>
</dbReference>
<dbReference type="SUPFAM" id="SSF103473">
    <property type="entry name" value="MFS general substrate transporter"/>
    <property type="match status" value="1"/>
</dbReference>
<dbReference type="PANTHER" id="PTHR23502">
    <property type="entry name" value="MAJOR FACILITATOR SUPERFAMILY"/>
    <property type="match status" value="1"/>
</dbReference>
<keyword evidence="4 6" id="KW-0472">Membrane</keyword>
<feature type="transmembrane region" description="Helical" evidence="6">
    <location>
        <begin position="441"/>
        <end position="466"/>
    </location>
</feature>
<dbReference type="FunCoup" id="A0A0C2WPC3">
    <property type="interactions" value="9"/>
</dbReference>
<dbReference type="InterPro" id="IPR020846">
    <property type="entry name" value="MFS_dom"/>
</dbReference>
<dbReference type="EMBL" id="KN818348">
    <property type="protein sequence ID" value="KIL58083.1"/>
    <property type="molecule type" value="Genomic_DNA"/>
</dbReference>
<dbReference type="PROSITE" id="PS50850">
    <property type="entry name" value="MFS"/>
    <property type="match status" value="1"/>
</dbReference>
<feature type="transmembrane region" description="Helical" evidence="6">
    <location>
        <begin position="478"/>
        <end position="500"/>
    </location>
</feature>
<dbReference type="GO" id="GO:0022857">
    <property type="term" value="F:transmembrane transporter activity"/>
    <property type="evidence" value="ECO:0007669"/>
    <property type="project" value="InterPro"/>
</dbReference>
<evidence type="ECO:0000259" key="7">
    <source>
        <dbReference type="PROSITE" id="PS50850"/>
    </source>
</evidence>
<gene>
    <name evidence="8" type="ORF">M378DRAFT_27745</name>
</gene>
<dbReference type="InParanoid" id="A0A0C2WPC3"/>
<keyword evidence="9" id="KW-1185">Reference proteome</keyword>
<sequence>MNHSDEQRSHSQVSPPATPTIEDGDLPETQEKQNERTSEGILVVVDWEGPDDPQNPKNWTYKRKWAATIIISLFTFISPVSSSMVAPASNQIAHDFNINSTALIEMTTSVFLLGFAVGPLVLGPLSEIYGRSRVLQLANLFYLVWNLACGFSRNTGQLIAFRLLSGLGGSAPLAIGGGALGDMWRPEERGKAISIYSLAPLLGPVIGPICGAWIADRSTWRWVYWSTTLIDALVQVAGVLFLQETFAPLLLERKANALKQQQDPEKSQNEKIVTVYEKDGDRSWKRIFARAMIRPFALLAFEPIIQLLAIYMAYIYGLLYLFLTSIPSIFSNVYHESPGIAGLHYLALGIGLVGGAQINARFLDRIYIHLKNKNGGVGEPEFRLLNTFVGSLLIPIGLFIAGWAAECHVHWIVTDIGMVLIGGGVISVFQSIQTYVIDSFTLYAASALAAIAVLRSVAGFGFPLFAPTMYEALGYGKGNTILACSSIVLGWPAAWIFWTYGKRIRASSRHARKSS</sequence>
<feature type="transmembrane region" description="Helical" evidence="6">
    <location>
        <begin position="411"/>
        <end position="429"/>
    </location>
</feature>
<evidence type="ECO:0000256" key="6">
    <source>
        <dbReference type="SAM" id="Phobius"/>
    </source>
</evidence>
<organism evidence="8 9">
    <name type="scientific">Amanita muscaria (strain Koide BX008)</name>
    <dbReference type="NCBI Taxonomy" id="946122"/>
    <lineage>
        <taxon>Eukaryota</taxon>
        <taxon>Fungi</taxon>
        <taxon>Dikarya</taxon>
        <taxon>Basidiomycota</taxon>
        <taxon>Agaricomycotina</taxon>
        <taxon>Agaricomycetes</taxon>
        <taxon>Agaricomycetidae</taxon>
        <taxon>Agaricales</taxon>
        <taxon>Pluteineae</taxon>
        <taxon>Amanitaceae</taxon>
        <taxon>Amanita</taxon>
    </lineage>
</organism>
<evidence type="ECO:0000256" key="2">
    <source>
        <dbReference type="ARBA" id="ARBA00022692"/>
    </source>
</evidence>
<dbReference type="InterPro" id="IPR036259">
    <property type="entry name" value="MFS_trans_sf"/>
</dbReference>
<feature type="transmembrane region" description="Helical" evidence="6">
    <location>
        <begin position="384"/>
        <end position="405"/>
    </location>
</feature>
<protein>
    <recommendedName>
        <fullName evidence="7">Major facilitator superfamily (MFS) profile domain-containing protein</fullName>
    </recommendedName>
</protein>
<keyword evidence="2 6" id="KW-0812">Transmembrane</keyword>
<evidence type="ECO:0000313" key="9">
    <source>
        <dbReference type="Proteomes" id="UP000054549"/>
    </source>
</evidence>
<feature type="transmembrane region" description="Helical" evidence="6">
    <location>
        <begin position="343"/>
        <end position="363"/>
    </location>
</feature>
<dbReference type="AlphaFoldDB" id="A0A0C2WPC3"/>
<dbReference type="OrthoDB" id="6770063at2759"/>
<feature type="compositionally biased region" description="Basic and acidic residues" evidence="5">
    <location>
        <begin position="29"/>
        <end position="38"/>
    </location>
</feature>
<dbReference type="STRING" id="946122.A0A0C2WPC3"/>
<feature type="transmembrane region" description="Helical" evidence="6">
    <location>
        <begin position="102"/>
        <end position="122"/>
    </location>
</feature>